<evidence type="ECO:0000256" key="2">
    <source>
        <dbReference type="SAM" id="SignalP"/>
    </source>
</evidence>
<dbReference type="InterPro" id="IPR009700">
    <property type="entry name" value="DUF1283"/>
</dbReference>
<dbReference type="AlphaFoldDB" id="A0A1H9G4A2"/>
<name>A0A1H9G4A2_9GAMM</name>
<keyword evidence="1 2" id="KW-0732">Signal</keyword>
<protein>
    <submittedName>
        <fullName evidence="3">Uncharacterized protein</fullName>
    </submittedName>
</protein>
<dbReference type="EMBL" id="FOGC01000003">
    <property type="protein sequence ID" value="SEQ45005.1"/>
    <property type="molecule type" value="Genomic_DNA"/>
</dbReference>
<feature type="chain" id="PRO_5017260022" evidence="2">
    <location>
        <begin position="27"/>
        <end position="111"/>
    </location>
</feature>
<gene>
    <name evidence="3" type="ORF">SAMN05216522_10370</name>
</gene>
<dbReference type="NCBIfam" id="NF010180">
    <property type="entry name" value="PRK13659.1"/>
    <property type="match status" value="1"/>
</dbReference>
<evidence type="ECO:0000313" key="4">
    <source>
        <dbReference type="Proteomes" id="UP000242515"/>
    </source>
</evidence>
<proteinExistence type="predicted"/>
<dbReference type="OrthoDB" id="6455281at2"/>
<keyword evidence="4" id="KW-1185">Reference proteome</keyword>
<evidence type="ECO:0000313" key="3">
    <source>
        <dbReference type="EMBL" id="SEQ45005.1"/>
    </source>
</evidence>
<sequence>MKIATRMLPAALLLSCLGSVAPSALAQTEHLIIDNGHTNYSNELSREHKEQWDDTRSLRKKMNTRNEKDFNRLDRAIDTKEACQQSLNLNAYWEPTTLRCLDRQTGRPVQP</sequence>
<dbReference type="RefSeq" id="WP_092673644.1">
    <property type="nucleotide sequence ID" value="NZ_FOGC01000003.1"/>
</dbReference>
<feature type="signal peptide" evidence="2">
    <location>
        <begin position="1"/>
        <end position="26"/>
    </location>
</feature>
<accession>A0A1H9G4A2</accession>
<dbReference type="STRING" id="988801.SAMN05216522_10370"/>
<dbReference type="Pfam" id="PF06932">
    <property type="entry name" value="DUF1283"/>
    <property type="match status" value="1"/>
</dbReference>
<organism evidence="3 4">
    <name type="scientific">Rosenbergiella nectarea</name>
    <dbReference type="NCBI Taxonomy" id="988801"/>
    <lineage>
        <taxon>Bacteria</taxon>
        <taxon>Pseudomonadati</taxon>
        <taxon>Pseudomonadota</taxon>
        <taxon>Gammaproteobacteria</taxon>
        <taxon>Enterobacterales</taxon>
        <taxon>Erwiniaceae</taxon>
        <taxon>Rosenbergiella</taxon>
    </lineage>
</organism>
<dbReference type="Proteomes" id="UP000242515">
    <property type="component" value="Unassembled WGS sequence"/>
</dbReference>
<evidence type="ECO:0000256" key="1">
    <source>
        <dbReference type="ARBA" id="ARBA00022729"/>
    </source>
</evidence>
<reference evidence="4" key="1">
    <citation type="submission" date="2016-10" db="EMBL/GenBank/DDBJ databases">
        <authorList>
            <person name="Varghese N."/>
            <person name="Submissions S."/>
        </authorList>
    </citation>
    <scope>NUCLEOTIDE SEQUENCE [LARGE SCALE GENOMIC DNA]</scope>
    <source>
        <strain evidence="4">8N4</strain>
    </source>
</reference>